<reference evidence="1 2" key="1">
    <citation type="submission" date="2021-11" db="EMBL/GenBank/DDBJ databases">
        <title>Draft genome sequence of Paenibacillus profundus YoMME, a new Gram-positive bacteria with exoelectrogenic properties.</title>
        <authorList>
            <person name="Hubenova Y."/>
            <person name="Hubenova E."/>
            <person name="Manasiev Y."/>
            <person name="Peykov S."/>
            <person name="Mitov M."/>
        </authorList>
    </citation>
    <scope>NUCLEOTIDE SEQUENCE [LARGE SCALE GENOMIC DNA]</scope>
    <source>
        <strain evidence="1 2">YoMME</strain>
    </source>
</reference>
<name>A0ABS8YBI9_9BACL</name>
<accession>A0ABS8YBI9</accession>
<organism evidence="1 2">
    <name type="scientific">Paenibacillus profundus</name>
    <dbReference type="NCBI Taxonomy" id="1173085"/>
    <lineage>
        <taxon>Bacteria</taxon>
        <taxon>Bacillati</taxon>
        <taxon>Bacillota</taxon>
        <taxon>Bacilli</taxon>
        <taxon>Bacillales</taxon>
        <taxon>Paenibacillaceae</taxon>
        <taxon>Paenibacillus</taxon>
    </lineage>
</organism>
<evidence type="ECO:0000313" key="2">
    <source>
        <dbReference type="Proteomes" id="UP001199916"/>
    </source>
</evidence>
<gene>
    <name evidence="1" type="primary">yqfC</name>
    <name evidence="1" type="ORF">LQV63_00420</name>
</gene>
<dbReference type="InterPro" id="IPR022477">
    <property type="entry name" value="Spore_YqfC"/>
</dbReference>
<dbReference type="EMBL" id="JAJNBZ010000001">
    <property type="protein sequence ID" value="MCE5167783.1"/>
    <property type="molecule type" value="Genomic_DNA"/>
</dbReference>
<comment type="caution">
    <text evidence="1">The sequence shown here is derived from an EMBL/GenBank/DDBJ whole genome shotgun (WGS) entry which is preliminary data.</text>
</comment>
<dbReference type="Pfam" id="PF07873">
    <property type="entry name" value="YabP"/>
    <property type="match status" value="1"/>
</dbReference>
<dbReference type="RefSeq" id="WP_019422497.1">
    <property type="nucleotide sequence ID" value="NZ_JAJNBZ010000001.1"/>
</dbReference>
<proteinExistence type="predicted"/>
<dbReference type="Proteomes" id="UP001199916">
    <property type="component" value="Unassembled WGS sequence"/>
</dbReference>
<sequence length="97" mass="11383">MSRIARKLRQWSANWFDLPQDIVMDTPRLSMIGNRHIVVENHRGILHFSNDHIRLALVTGELEIYGSELVIRTIWTEEIRIEGFVRDIKYHGTGELT</sequence>
<dbReference type="InterPro" id="IPR022476">
    <property type="entry name" value="Spore_YabP/YqfC"/>
</dbReference>
<dbReference type="NCBIfam" id="TIGR02856">
    <property type="entry name" value="spore_yqfC"/>
    <property type="match status" value="1"/>
</dbReference>
<keyword evidence="2" id="KW-1185">Reference proteome</keyword>
<protein>
    <submittedName>
        <fullName evidence="1">Sporulation protein YqfC</fullName>
    </submittedName>
</protein>
<evidence type="ECO:0000313" key="1">
    <source>
        <dbReference type="EMBL" id="MCE5167783.1"/>
    </source>
</evidence>